<dbReference type="AlphaFoldDB" id="A0A2T7PJT6"/>
<dbReference type="STRING" id="400727.A0A2T7PJT6"/>
<dbReference type="PANTHER" id="PTHR15663">
    <property type="entry name" value="COMM DOMAIN-CONTAINING PROTEIN 9"/>
    <property type="match status" value="1"/>
</dbReference>
<name>A0A2T7PJT6_POMCA</name>
<dbReference type="InterPro" id="IPR017920">
    <property type="entry name" value="COMM"/>
</dbReference>
<organism evidence="2 3">
    <name type="scientific">Pomacea canaliculata</name>
    <name type="common">Golden apple snail</name>
    <dbReference type="NCBI Taxonomy" id="400727"/>
    <lineage>
        <taxon>Eukaryota</taxon>
        <taxon>Metazoa</taxon>
        <taxon>Spiralia</taxon>
        <taxon>Lophotrochozoa</taxon>
        <taxon>Mollusca</taxon>
        <taxon>Gastropoda</taxon>
        <taxon>Caenogastropoda</taxon>
        <taxon>Architaenioglossa</taxon>
        <taxon>Ampullarioidea</taxon>
        <taxon>Ampullariidae</taxon>
        <taxon>Pomacea</taxon>
    </lineage>
</organism>
<evidence type="ECO:0000259" key="1">
    <source>
        <dbReference type="PROSITE" id="PS51269"/>
    </source>
</evidence>
<dbReference type="PROSITE" id="PS51269">
    <property type="entry name" value="COMM"/>
    <property type="match status" value="1"/>
</dbReference>
<gene>
    <name evidence="2" type="ORF">C0Q70_04936</name>
</gene>
<dbReference type="InterPro" id="IPR037360">
    <property type="entry name" value="COMMD9"/>
</dbReference>
<sequence length="121" mass="13363">MRTVQHQAAGKGGEVEGQKNTNVGLFVCSVCVHAHAYMLTVSLPKLVDFDWRVDVKTSSDAVARMSVPTCILNLQMEGNLEGRDSQTEWQSVNVELSKETLDTMLDGLSKIREQLASVARR</sequence>
<dbReference type="OrthoDB" id="64318at2759"/>
<comment type="caution">
    <text evidence="2">The sequence shown here is derived from an EMBL/GenBank/DDBJ whole genome shotgun (WGS) entry which is preliminary data.</text>
</comment>
<dbReference type="Pfam" id="PF07258">
    <property type="entry name" value="COMM_domain"/>
    <property type="match status" value="1"/>
</dbReference>
<reference evidence="2 3" key="1">
    <citation type="submission" date="2018-04" db="EMBL/GenBank/DDBJ databases">
        <title>The genome of golden apple snail Pomacea canaliculata provides insight into stress tolerance and invasive adaptation.</title>
        <authorList>
            <person name="Liu C."/>
            <person name="Liu B."/>
            <person name="Ren Y."/>
            <person name="Zhang Y."/>
            <person name="Wang H."/>
            <person name="Li S."/>
            <person name="Jiang F."/>
            <person name="Yin L."/>
            <person name="Zhang G."/>
            <person name="Qian W."/>
            <person name="Fan W."/>
        </authorList>
    </citation>
    <scope>NUCLEOTIDE SEQUENCE [LARGE SCALE GENOMIC DNA]</scope>
    <source>
        <strain evidence="2">SZHN2017</strain>
        <tissue evidence="2">Muscle</tissue>
    </source>
</reference>
<feature type="domain" description="COMM" evidence="1">
    <location>
        <begin position="45"/>
        <end position="119"/>
    </location>
</feature>
<proteinExistence type="predicted"/>
<evidence type="ECO:0000313" key="2">
    <source>
        <dbReference type="EMBL" id="PVD33678.1"/>
    </source>
</evidence>
<dbReference type="Proteomes" id="UP000245119">
    <property type="component" value="Linkage Group LG3"/>
</dbReference>
<dbReference type="PANTHER" id="PTHR15663:SF4">
    <property type="entry name" value="COMM DOMAIN-CONTAINING PROTEIN 9"/>
    <property type="match status" value="1"/>
</dbReference>
<keyword evidence="3" id="KW-1185">Reference proteome</keyword>
<protein>
    <recommendedName>
        <fullName evidence="1">COMM domain-containing protein</fullName>
    </recommendedName>
</protein>
<dbReference type="EMBL" id="PZQS01000003">
    <property type="protein sequence ID" value="PVD33678.1"/>
    <property type="molecule type" value="Genomic_DNA"/>
</dbReference>
<accession>A0A2T7PJT6</accession>
<evidence type="ECO:0000313" key="3">
    <source>
        <dbReference type="Proteomes" id="UP000245119"/>
    </source>
</evidence>